<dbReference type="PANTHER" id="PTHR35586:SF1">
    <property type="entry name" value="SLL1691 PROTEIN"/>
    <property type="match status" value="1"/>
</dbReference>
<dbReference type="Pfam" id="PF04754">
    <property type="entry name" value="Transposase_31"/>
    <property type="match status" value="1"/>
</dbReference>
<sequence>MAPEFVLKKRIADILASVTLKDKSESWIAVHIEIQSQKDINFAERMYIYNHRIWERFKKEVFSIAVLTDPSLSWRPNRFSRGRWGLSLNMKFPILKLIDYTERREELSSSSNPFAFIVQAYLETQMHLSDSITAYKAARELLRGFFQRGYSKDYAIAMLKFIGAILRMPDALDESFWLEVEKEQGDKAMPYLLPFEKRAMKRGEEIGLEKGEQQGRQGAYLKAIKTFLSTRFGRKNAAPAIEALYGIEDTKALESLLELTCKAKTLDEVLASYPRVKRRSNKSSSLKNKEKSNGSKPKKPSKRKD</sequence>
<protein>
    <submittedName>
        <fullName evidence="3">Rpn family recombination-promoting nuclease/putative transposase</fullName>
    </submittedName>
</protein>
<comment type="caution">
    <text evidence="3">The sequence shown here is derived from an EMBL/GenBank/DDBJ whole genome shotgun (WGS) entry which is preliminary data.</text>
</comment>
<dbReference type="EMBL" id="JAAZON010000294">
    <property type="protein sequence ID" value="NMC62839.1"/>
    <property type="molecule type" value="Genomic_DNA"/>
</dbReference>
<dbReference type="PANTHER" id="PTHR35586">
    <property type="entry name" value="SLL1691 PROTEIN"/>
    <property type="match status" value="1"/>
</dbReference>
<feature type="region of interest" description="Disordered" evidence="1">
    <location>
        <begin position="272"/>
        <end position="305"/>
    </location>
</feature>
<feature type="compositionally biased region" description="Basic residues" evidence="1">
    <location>
        <begin position="296"/>
        <end position="305"/>
    </location>
</feature>
<gene>
    <name evidence="3" type="ORF">GYA55_06680</name>
</gene>
<name>A0A7X9FRB0_9DELT</name>
<evidence type="ECO:0000256" key="1">
    <source>
        <dbReference type="SAM" id="MobiDB-lite"/>
    </source>
</evidence>
<dbReference type="AlphaFoldDB" id="A0A7X9FRB0"/>
<accession>A0A7X9FRB0</accession>
<proteinExistence type="predicted"/>
<organism evidence="3 4">
    <name type="scientific">SAR324 cluster bacterium</name>
    <dbReference type="NCBI Taxonomy" id="2024889"/>
    <lineage>
        <taxon>Bacteria</taxon>
        <taxon>Deltaproteobacteria</taxon>
        <taxon>SAR324 cluster</taxon>
    </lineage>
</organism>
<feature type="domain" description="Transposase (putative) YhgA-like" evidence="2">
    <location>
        <begin position="7"/>
        <end position="60"/>
    </location>
</feature>
<dbReference type="InterPro" id="IPR006842">
    <property type="entry name" value="Transposase_31"/>
</dbReference>
<evidence type="ECO:0000313" key="3">
    <source>
        <dbReference type="EMBL" id="NMC62839.1"/>
    </source>
</evidence>
<evidence type="ECO:0000259" key="2">
    <source>
        <dbReference type="Pfam" id="PF04754"/>
    </source>
</evidence>
<evidence type="ECO:0000313" key="4">
    <source>
        <dbReference type="Proteomes" id="UP000524246"/>
    </source>
</evidence>
<reference evidence="3 4" key="1">
    <citation type="journal article" date="2020" name="Biotechnol. Biofuels">
        <title>New insights from the biogas microbiome by comprehensive genome-resolved metagenomics of nearly 1600 species originating from multiple anaerobic digesters.</title>
        <authorList>
            <person name="Campanaro S."/>
            <person name="Treu L."/>
            <person name="Rodriguez-R L.M."/>
            <person name="Kovalovszki A."/>
            <person name="Ziels R.M."/>
            <person name="Maus I."/>
            <person name="Zhu X."/>
            <person name="Kougias P.G."/>
            <person name="Basile A."/>
            <person name="Luo G."/>
            <person name="Schluter A."/>
            <person name="Konstantinidis K.T."/>
            <person name="Angelidaki I."/>
        </authorList>
    </citation>
    <scope>NUCLEOTIDE SEQUENCE [LARGE SCALE GENOMIC DNA]</scope>
    <source>
        <strain evidence="3">AS27yjCOA_65</strain>
    </source>
</reference>
<dbReference type="Proteomes" id="UP000524246">
    <property type="component" value="Unassembled WGS sequence"/>
</dbReference>